<evidence type="ECO:0000313" key="1">
    <source>
        <dbReference type="EMBL" id="KAK7521684.1"/>
    </source>
</evidence>
<name>A0ABR1KV57_9PEZI</name>
<comment type="caution">
    <text evidence="1">The sequence shown here is derived from an EMBL/GenBank/DDBJ whole genome shotgun (WGS) entry which is preliminary data.</text>
</comment>
<dbReference type="Proteomes" id="UP001363622">
    <property type="component" value="Unassembled WGS sequence"/>
</dbReference>
<proteinExistence type="predicted"/>
<evidence type="ECO:0000313" key="2">
    <source>
        <dbReference type="Proteomes" id="UP001363622"/>
    </source>
</evidence>
<gene>
    <name evidence="1" type="ORF">IWZ03DRAFT_99515</name>
</gene>
<dbReference type="EMBL" id="JBBPHU010000002">
    <property type="protein sequence ID" value="KAK7521684.1"/>
    <property type="molecule type" value="Genomic_DNA"/>
</dbReference>
<accession>A0ABR1KV57</accession>
<organism evidence="1 2">
    <name type="scientific">Phyllosticta citriasiana</name>
    <dbReference type="NCBI Taxonomy" id="595635"/>
    <lineage>
        <taxon>Eukaryota</taxon>
        <taxon>Fungi</taxon>
        <taxon>Dikarya</taxon>
        <taxon>Ascomycota</taxon>
        <taxon>Pezizomycotina</taxon>
        <taxon>Dothideomycetes</taxon>
        <taxon>Dothideomycetes incertae sedis</taxon>
        <taxon>Botryosphaeriales</taxon>
        <taxon>Phyllostictaceae</taxon>
        <taxon>Phyllosticta</taxon>
    </lineage>
</organism>
<keyword evidence="2" id="KW-1185">Reference proteome</keyword>
<reference evidence="1 2" key="1">
    <citation type="submission" date="2024-04" db="EMBL/GenBank/DDBJ databases">
        <title>Phyllosticta paracitricarpa is synonymous to the EU quarantine fungus P. citricarpa based on phylogenomic analyses.</title>
        <authorList>
            <consortium name="Lawrence Berkeley National Laboratory"/>
            <person name="Van Ingen-Buijs V.A."/>
            <person name="Van Westerhoven A.C."/>
            <person name="Haridas S."/>
            <person name="Skiadas P."/>
            <person name="Martin F."/>
            <person name="Groenewald J.Z."/>
            <person name="Crous P.W."/>
            <person name="Seidl M.F."/>
        </authorList>
    </citation>
    <scope>NUCLEOTIDE SEQUENCE [LARGE SCALE GENOMIC DNA]</scope>
    <source>
        <strain evidence="1 2">CBS 123371</strain>
    </source>
</reference>
<protein>
    <submittedName>
        <fullName evidence="1">Uncharacterized protein</fullName>
    </submittedName>
</protein>
<sequence>MLTTGTSLRSLPQMCCVQGASPTYPPISTVALLISFLNLASSRMLVLRPRAFAFSEHVPGLFWWMALYRWWSKPCVFSFFLWAAENQHGLWSESGAHVG</sequence>